<comment type="caution">
    <text evidence="6">The sequence shown here is derived from an EMBL/GenBank/DDBJ whole genome shotgun (WGS) entry which is preliminary data.</text>
</comment>
<evidence type="ECO:0000259" key="5">
    <source>
        <dbReference type="PROSITE" id="PS51891"/>
    </source>
</evidence>
<comment type="similarity">
    <text evidence="1">Belongs to the Gfa family.</text>
</comment>
<organism evidence="6 7">
    <name type="scientific">Lacibacterium aquatile</name>
    <dbReference type="NCBI Taxonomy" id="1168082"/>
    <lineage>
        <taxon>Bacteria</taxon>
        <taxon>Pseudomonadati</taxon>
        <taxon>Pseudomonadota</taxon>
        <taxon>Alphaproteobacteria</taxon>
        <taxon>Rhodospirillales</taxon>
        <taxon>Rhodospirillaceae</taxon>
    </lineage>
</organism>
<evidence type="ECO:0000256" key="3">
    <source>
        <dbReference type="ARBA" id="ARBA00022833"/>
    </source>
</evidence>
<feature type="domain" description="CENP-V/GFA" evidence="5">
    <location>
        <begin position="4"/>
        <end position="121"/>
    </location>
</feature>
<dbReference type="Pfam" id="PF04828">
    <property type="entry name" value="GFA"/>
    <property type="match status" value="1"/>
</dbReference>
<dbReference type="EMBL" id="JBHUIP010000003">
    <property type="protein sequence ID" value="MFD2261755.1"/>
    <property type="molecule type" value="Genomic_DNA"/>
</dbReference>
<dbReference type="PROSITE" id="PS51891">
    <property type="entry name" value="CENP_V_GFA"/>
    <property type="match status" value="1"/>
</dbReference>
<protein>
    <submittedName>
        <fullName evidence="6">GFA family protein</fullName>
    </submittedName>
</protein>
<dbReference type="PANTHER" id="PTHR33337">
    <property type="entry name" value="GFA DOMAIN-CONTAINING PROTEIN"/>
    <property type="match status" value="1"/>
</dbReference>
<dbReference type="Gene3D" id="3.90.1590.10">
    <property type="entry name" value="glutathione-dependent formaldehyde- activating enzyme (gfa)"/>
    <property type="match status" value="1"/>
</dbReference>
<reference evidence="7" key="1">
    <citation type="journal article" date="2019" name="Int. J. Syst. Evol. Microbiol.">
        <title>The Global Catalogue of Microorganisms (GCM) 10K type strain sequencing project: providing services to taxonomists for standard genome sequencing and annotation.</title>
        <authorList>
            <consortium name="The Broad Institute Genomics Platform"/>
            <consortium name="The Broad Institute Genome Sequencing Center for Infectious Disease"/>
            <person name="Wu L."/>
            <person name="Ma J."/>
        </authorList>
    </citation>
    <scope>NUCLEOTIDE SEQUENCE [LARGE SCALE GENOMIC DNA]</scope>
    <source>
        <strain evidence="7">CGMCC 1.19062</strain>
    </source>
</reference>
<name>A0ABW5DLZ3_9PROT</name>
<dbReference type="Proteomes" id="UP001597295">
    <property type="component" value="Unassembled WGS sequence"/>
</dbReference>
<keyword evidence="2" id="KW-0479">Metal-binding</keyword>
<keyword evidence="4" id="KW-0456">Lyase</keyword>
<gene>
    <name evidence="6" type="ORF">ACFSM5_02570</name>
</gene>
<keyword evidence="7" id="KW-1185">Reference proteome</keyword>
<dbReference type="SUPFAM" id="SSF51316">
    <property type="entry name" value="Mss4-like"/>
    <property type="match status" value="1"/>
</dbReference>
<keyword evidence="3" id="KW-0862">Zinc</keyword>
<dbReference type="InterPro" id="IPR006913">
    <property type="entry name" value="CENP-V/GFA"/>
</dbReference>
<evidence type="ECO:0000256" key="4">
    <source>
        <dbReference type="ARBA" id="ARBA00023239"/>
    </source>
</evidence>
<evidence type="ECO:0000256" key="2">
    <source>
        <dbReference type="ARBA" id="ARBA00022723"/>
    </source>
</evidence>
<dbReference type="RefSeq" id="WP_379874671.1">
    <property type="nucleotide sequence ID" value="NZ_JBHUIP010000003.1"/>
</dbReference>
<evidence type="ECO:0000256" key="1">
    <source>
        <dbReference type="ARBA" id="ARBA00005495"/>
    </source>
</evidence>
<dbReference type="InterPro" id="IPR011057">
    <property type="entry name" value="Mss4-like_sf"/>
</dbReference>
<sequence>MTAHSGRCLCGGVTFSLTEQPVGTRACWCRDCQYLCSGNASLSVFFRQRALTISGTTADYVSASDAGNLIRRRFCPACGTPLFSDALAEPEYLVVRLGALDNRDIGSPQSTIWTDSAPEWAWFDHDKPHFPQQPS</sequence>
<proteinExistence type="inferred from homology"/>
<dbReference type="PANTHER" id="PTHR33337:SF40">
    <property type="entry name" value="CENP-V_GFA DOMAIN-CONTAINING PROTEIN-RELATED"/>
    <property type="match status" value="1"/>
</dbReference>
<evidence type="ECO:0000313" key="7">
    <source>
        <dbReference type="Proteomes" id="UP001597295"/>
    </source>
</evidence>
<accession>A0ABW5DLZ3</accession>
<evidence type="ECO:0000313" key="6">
    <source>
        <dbReference type="EMBL" id="MFD2261755.1"/>
    </source>
</evidence>